<feature type="domain" description="GGDEF" evidence="4">
    <location>
        <begin position="219"/>
        <end position="350"/>
    </location>
</feature>
<dbReference type="AlphaFoldDB" id="A0A0S4RJE2"/>
<keyword evidence="3" id="KW-1133">Transmembrane helix</keyword>
<accession>A0A0S4RJE2</accession>
<feature type="transmembrane region" description="Helical" evidence="3">
    <location>
        <begin position="143"/>
        <end position="162"/>
    </location>
</feature>
<proteinExistence type="predicted"/>
<dbReference type="PANTHER" id="PTHR45138:SF9">
    <property type="entry name" value="DIGUANYLATE CYCLASE DGCM-RELATED"/>
    <property type="match status" value="1"/>
</dbReference>
<feature type="transmembrane region" description="Helical" evidence="3">
    <location>
        <begin position="78"/>
        <end position="106"/>
    </location>
</feature>
<dbReference type="EC" id="2.7.7.65" evidence="1"/>
<dbReference type="GO" id="GO:0052621">
    <property type="term" value="F:diguanylate cyclase activity"/>
    <property type="evidence" value="ECO:0007669"/>
    <property type="project" value="UniProtKB-EC"/>
</dbReference>
<comment type="catalytic activity">
    <reaction evidence="2">
        <text>2 GTP = 3',3'-c-di-GMP + 2 diphosphate</text>
        <dbReference type="Rhea" id="RHEA:24898"/>
        <dbReference type="ChEBI" id="CHEBI:33019"/>
        <dbReference type="ChEBI" id="CHEBI:37565"/>
        <dbReference type="ChEBI" id="CHEBI:58805"/>
        <dbReference type="EC" id="2.7.7.65"/>
    </reaction>
</comment>
<evidence type="ECO:0000313" key="5">
    <source>
        <dbReference type="EMBL" id="CUU73331.1"/>
    </source>
</evidence>
<comment type="caution">
    <text evidence="5">The sequence shown here is derived from an EMBL/GenBank/DDBJ whole genome shotgun (WGS) entry which is preliminary data.</text>
</comment>
<evidence type="ECO:0000313" key="6">
    <source>
        <dbReference type="Proteomes" id="UP000052237"/>
    </source>
</evidence>
<dbReference type="EMBL" id="FAVB01000001">
    <property type="protein sequence ID" value="CUU73331.1"/>
    <property type="molecule type" value="Genomic_DNA"/>
</dbReference>
<dbReference type="GO" id="GO:0005886">
    <property type="term" value="C:plasma membrane"/>
    <property type="evidence" value="ECO:0007669"/>
    <property type="project" value="TreeGrafter"/>
</dbReference>
<dbReference type="InterPro" id="IPR050469">
    <property type="entry name" value="Diguanylate_Cyclase"/>
</dbReference>
<keyword evidence="6" id="KW-1185">Reference proteome</keyword>
<dbReference type="InterPro" id="IPR043128">
    <property type="entry name" value="Rev_trsase/Diguanyl_cyclase"/>
</dbReference>
<dbReference type="SUPFAM" id="SSF55073">
    <property type="entry name" value="Nucleotide cyclase"/>
    <property type="match status" value="1"/>
</dbReference>
<dbReference type="InterPro" id="IPR000160">
    <property type="entry name" value="GGDEF_dom"/>
</dbReference>
<dbReference type="PANTHER" id="PTHR45138">
    <property type="entry name" value="REGULATORY COMPONENTS OF SENSORY TRANSDUCTION SYSTEM"/>
    <property type="match status" value="1"/>
</dbReference>
<dbReference type="Proteomes" id="UP000052237">
    <property type="component" value="Unassembled WGS sequence"/>
</dbReference>
<dbReference type="InterPro" id="IPR029787">
    <property type="entry name" value="Nucleotide_cyclase"/>
</dbReference>
<evidence type="ECO:0000256" key="3">
    <source>
        <dbReference type="SAM" id="Phobius"/>
    </source>
</evidence>
<gene>
    <name evidence="5" type="primary">ydeH</name>
    <name evidence="5" type="ORF">ERS686654_00506</name>
</gene>
<keyword evidence="5" id="KW-0808">Transferase</keyword>
<dbReference type="GO" id="GO:0043709">
    <property type="term" value="P:cell adhesion involved in single-species biofilm formation"/>
    <property type="evidence" value="ECO:0007669"/>
    <property type="project" value="TreeGrafter"/>
</dbReference>
<dbReference type="Gene3D" id="3.30.70.270">
    <property type="match status" value="1"/>
</dbReference>
<dbReference type="Pfam" id="PF00990">
    <property type="entry name" value="GGDEF"/>
    <property type="match status" value="1"/>
</dbReference>
<evidence type="ECO:0000256" key="1">
    <source>
        <dbReference type="ARBA" id="ARBA00012528"/>
    </source>
</evidence>
<evidence type="ECO:0000256" key="2">
    <source>
        <dbReference type="ARBA" id="ARBA00034247"/>
    </source>
</evidence>
<sequence>MQKIETITSNKIYREFIIIYVLISFVFSIIYLYYGITFLAFNKIVTFMISNFIYIALHNPKYSKLINIWMQFGVAYNISCDIIVFGWGYGFELYFIGFVVVYYFYIFRNQKLEIIFITIQCLLYLFLYFMTRDKQMIYGDADFKEAIYILNFIIISCSLLYLHKNLNIVQAIKIINLEKNKNNYQKIAKHDFLTGLYNRIPIQEIINQNLTLLKNHKLKSMCIILCDLDNFKTINDTFGHIFGDNILKSVSSSLKNSFSKYGELGRWGGEEFLISIKDIDETYLKEIIDLARIKIENLKPNELNVTATFGALYITDIKPDMNLEMLIYNVDQLMYQGKTEGKNRLVFKHYESEQ</sequence>
<dbReference type="CDD" id="cd01949">
    <property type="entry name" value="GGDEF"/>
    <property type="match status" value="1"/>
</dbReference>
<dbReference type="RefSeq" id="WP_181021099.1">
    <property type="nucleotide sequence ID" value="NZ_FAVB01000001.1"/>
</dbReference>
<keyword evidence="3" id="KW-0472">Membrane</keyword>
<dbReference type="NCBIfam" id="TIGR00254">
    <property type="entry name" value="GGDEF"/>
    <property type="match status" value="1"/>
</dbReference>
<protein>
    <recommendedName>
        <fullName evidence="1">diguanylate cyclase</fullName>
        <ecNumber evidence="1">2.7.7.65</ecNumber>
    </recommendedName>
</protein>
<dbReference type="GO" id="GO:1902201">
    <property type="term" value="P:negative regulation of bacterial-type flagellum-dependent cell motility"/>
    <property type="evidence" value="ECO:0007669"/>
    <property type="project" value="TreeGrafter"/>
</dbReference>
<feature type="transmembrane region" description="Helical" evidence="3">
    <location>
        <begin position="112"/>
        <end position="131"/>
    </location>
</feature>
<reference evidence="5 6" key="1">
    <citation type="submission" date="2015-11" db="EMBL/GenBank/DDBJ databases">
        <authorList>
            <consortium name="Pathogen Informatics"/>
        </authorList>
    </citation>
    <scope>NUCLEOTIDE SEQUENCE [LARGE SCALE GENOMIC DNA]</scope>
    <source>
        <strain evidence="5 6">006A-0059</strain>
    </source>
</reference>
<organism evidence="5 6">
    <name type="scientific">Campylobacter hyointestinalis subsp. hyointestinalis</name>
    <dbReference type="NCBI Taxonomy" id="91352"/>
    <lineage>
        <taxon>Bacteria</taxon>
        <taxon>Pseudomonadati</taxon>
        <taxon>Campylobacterota</taxon>
        <taxon>Epsilonproteobacteria</taxon>
        <taxon>Campylobacterales</taxon>
        <taxon>Campylobacteraceae</taxon>
        <taxon>Campylobacter</taxon>
    </lineage>
</organism>
<name>A0A0S4RJE2_CAMHY</name>
<feature type="transmembrane region" description="Helical" evidence="3">
    <location>
        <begin position="12"/>
        <end position="34"/>
    </location>
</feature>
<keyword evidence="3" id="KW-0812">Transmembrane</keyword>
<dbReference type="PROSITE" id="PS50887">
    <property type="entry name" value="GGDEF"/>
    <property type="match status" value="1"/>
</dbReference>
<keyword evidence="5" id="KW-0548">Nucleotidyltransferase</keyword>
<evidence type="ECO:0000259" key="4">
    <source>
        <dbReference type="PROSITE" id="PS50887"/>
    </source>
</evidence>
<dbReference type="SMART" id="SM00267">
    <property type="entry name" value="GGDEF"/>
    <property type="match status" value="1"/>
</dbReference>